<evidence type="ECO:0000313" key="7">
    <source>
        <dbReference type="Proteomes" id="UP000199214"/>
    </source>
</evidence>
<evidence type="ECO:0000256" key="4">
    <source>
        <dbReference type="ARBA" id="ARBA00023186"/>
    </source>
</evidence>
<dbReference type="Gene3D" id="1.10.287.480">
    <property type="entry name" value="helix hairpin bin"/>
    <property type="match status" value="1"/>
</dbReference>
<evidence type="ECO:0000256" key="1">
    <source>
        <dbReference type="ARBA" id="ARBA00022490"/>
    </source>
</evidence>
<dbReference type="AlphaFoldDB" id="A0A1H7LRD1"/>
<dbReference type="PIRSF" id="PIRSF005261">
    <property type="entry name" value="Heat_shock_Hsp33"/>
    <property type="match status" value="1"/>
</dbReference>
<name>A0A1H7LRD1_9SPHN</name>
<dbReference type="Gene3D" id="3.90.1280.10">
    <property type="entry name" value="HSP33 redox switch-like"/>
    <property type="match status" value="1"/>
</dbReference>
<dbReference type="InterPro" id="IPR000397">
    <property type="entry name" value="Heat_shock_Hsp33"/>
</dbReference>
<dbReference type="GO" id="GO:0005737">
    <property type="term" value="C:cytoplasm"/>
    <property type="evidence" value="ECO:0007669"/>
    <property type="project" value="InterPro"/>
</dbReference>
<proteinExistence type="predicted"/>
<dbReference type="Gene3D" id="3.55.30.10">
    <property type="entry name" value="Hsp33 domain"/>
    <property type="match status" value="1"/>
</dbReference>
<evidence type="ECO:0000256" key="2">
    <source>
        <dbReference type="ARBA" id="ARBA00022833"/>
    </source>
</evidence>
<evidence type="ECO:0000256" key="5">
    <source>
        <dbReference type="ARBA" id="ARBA00023284"/>
    </source>
</evidence>
<keyword evidence="3" id="KW-1015">Disulfide bond</keyword>
<organism evidence="6 7">
    <name type="scientific">Sphingomonas palmae</name>
    <dbReference type="NCBI Taxonomy" id="1855283"/>
    <lineage>
        <taxon>Bacteria</taxon>
        <taxon>Pseudomonadati</taxon>
        <taxon>Pseudomonadota</taxon>
        <taxon>Alphaproteobacteria</taxon>
        <taxon>Sphingomonadales</taxon>
        <taxon>Sphingomonadaceae</taxon>
        <taxon>Sphingomonas</taxon>
    </lineage>
</organism>
<keyword evidence="4" id="KW-0143">Chaperone</keyword>
<sequence length="331" mass="36089">MAFHDLLARRAAFSGVRVCVDSLTEPPILTDQINADLDRALGFAIPERHARGRVMRLGPTLDTILAAHAYPPVIERLLAEALTLTALIGSTLKDPSGQLTMQTQTQNGVVTLMVCDYRGGELRGYVQFDADKLADVGEEPSLFALFGQGYLAITFDLASTGERYQGIVPLDGETIADAAQSYFFQSEQIPTLLRVGVKKGGDGRTVAGGLLLQHLPEGELGRERLHVRLDHPEWEHVAALGSTMGVDELADATVPLETLVWRLFNEESEVRVLDRATISRGCRCTPEHIRSVLAKFPLADRLEMADEHGVIAVDCAFCATVFPLKAEDVEA</sequence>
<dbReference type="SUPFAM" id="SSF64397">
    <property type="entry name" value="Hsp33 domain"/>
    <property type="match status" value="1"/>
</dbReference>
<dbReference type="PANTHER" id="PTHR30111">
    <property type="entry name" value="33 KDA CHAPERONIN"/>
    <property type="match status" value="1"/>
</dbReference>
<dbReference type="Proteomes" id="UP000199214">
    <property type="component" value="Unassembled WGS sequence"/>
</dbReference>
<dbReference type="EMBL" id="FNZZ01000002">
    <property type="protein sequence ID" value="SEL01486.1"/>
    <property type="molecule type" value="Genomic_DNA"/>
</dbReference>
<keyword evidence="1" id="KW-0963">Cytoplasm</keyword>
<keyword evidence="7" id="KW-1185">Reference proteome</keyword>
<dbReference type="CDD" id="cd00498">
    <property type="entry name" value="Hsp33"/>
    <property type="match status" value="1"/>
</dbReference>
<reference evidence="7" key="1">
    <citation type="submission" date="2016-10" db="EMBL/GenBank/DDBJ databases">
        <authorList>
            <person name="Varghese N."/>
            <person name="Submissions S."/>
        </authorList>
    </citation>
    <scope>NUCLEOTIDE SEQUENCE [LARGE SCALE GENOMIC DNA]</scope>
    <source>
        <strain evidence="7">JS21-1</strain>
    </source>
</reference>
<dbReference type="SUPFAM" id="SSF118352">
    <property type="entry name" value="HSP33 redox switch-like"/>
    <property type="match status" value="1"/>
</dbReference>
<keyword evidence="2" id="KW-0862">Zinc</keyword>
<dbReference type="GO" id="GO:0044183">
    <property type="term" value="F:protein folding chaperone"/>
    <property type="evidence" value="ECO:0007669"/>
    <property type="project" value="TreeGrafter"/>
</dbReference>
<protein>
    <submittedName>
        <fullName evidence="6">Molecular chaperone Hsp33</fullName>
    </submittedName>
</protein>
<dbReference type="GO" id="GO:0051082">
    <property type="term" value="F:unfolded protein binding"/>
    <property type="evidence" value="ECO:0007669"/>
    <property type="project" value="InterPro"/>
</dbReference>
<accession>A0A1H7LRD1</accession>
<gene>
    <name evidence="6" type="ORF">SAMN05216382_1297</name>
</gene>
<dbReference type="PANTHER" id="PTHR30111:SF1">
    <property type="entry name" value="33 KDA CHAPERONIN"/>
    <property type="match status" value="1"/>
</dbReference>
<keyword evidence="5" id="KW-0676">Redox-active center</keyword>
<dbReference type="InterPro" id="IPR023212">
    <property type="entry name" value="Hsp33_helix_hairpin_bin_dom_sf"/>
</dbReference>
<evidence type="ECO:0000313" key="6">
    <source>
        <dbReference type="EMBL" id="SEL01486.1"/>
    </source>
</evidence>
<evidence type="ECO:0000256" key="3">
    <source>
        <dbReference type="ARBA" id="ARBA00023157"/>
    </source>
</evidence>
<dbReference type="InterPro" id="IPR016153">
    <property type="entry name" value="Heat_shock_Hsp33_N"/>
</dbReference>
<dbReference type="GO" id="GO:0042026">
    <property type="term" value="P:protein refolding"/>
    <property type="evidence" value="ECO:0007669"/>
    <property type="project" value="TreeGrafter"/>
</dbReference>
<dbReference type="STRING" id="1855283.SAMN05216382_1297"/>
<dbReference type="InterPro" id="IPR016154">
    <property type="entry name" value="Heat_shock_Hsp33_C"/>
</dbReference>
<dbReference type="Pfam" id="PF01430">
    <property type="entry name" value="HSP33"/>
    <property type="match status" value="1"/>
</dbReference>